<name>A0A9W6B2M5_9LACO</name>
<protein>
    <recommendedName>
        <fullName evidence="4 13">Homoserine kinase</fullName>
        <shortName evidence="13">HK</shortName>
        <shortName evidence="13">HSK</shortName>
        <ecNumber evidence="3 13">2.7.1.39</ecNumber>
    </recommendedName>
</protein>
<dbReference type="Gene3D" id="3.30.70.890">
    <property type="entry name" value="GHMP kinase, C-terminal domain"/>
    <property type="match status" value="1"/>
</dbReference>
<gene>
    <name evidence="15" type="primary">thrB_2</name>
    <name evidence="13" type="synonym">thrB</name>
    <name evidence="15" type="ORF">WR164_14570</name>
</gene>
<evidence type="ECO:0000256" key="4">
    <source>
        <dbReference type="ARBA" id="ARBA00017858"/>
    </source>
</evidence>
<dbReference type="EC" id="2.7.1.39" evidence="3 13"/>
<dbReference type="InterPro" id="IPR014721">
    <property type="entry name" value="Ribsml_uS5_D2-typ_fold_subgr"/>
</dbReference>
<dbReference type="PROSITE" id="PS00627">
    <property type="entry name" value="GHMP_KINASES_ATP"/>
    <property type="match status" value="1"/>
</dbReference>
<evidence type="ECO:0000256" key="11">
    <source>
        <dbReference type="ARBA" id="ARBA00049375"/>
    </source>
</evidence>
<dbReference type="PANTHER" id="PTHR20861:SF1">
    <property type="entry name" value="HOMOSERINE KINASE"/>
    <property type="match status" value="1"/>
</dbReference>
<dbReference type="Proteomes" id="UP001144204">
    <property type="component" value="Unassembled WGS sequence"/>
</dbReference>
<keyword evidence="8 13" id="KW-0547">Nucleotide-binding</keyword>
<evidence type="ECO:0000259" key="14">
    <source>
        <dbReference type="Pfam" id="PF00288"/>
    </source>
</evidence>
<comment type="catalytic activity">
    <reaction evidence="11 13">
        <text>L-homoserine + ATP = O-phospho-L-homoserine + ADP + H(+)</text>
        <dbReference type="Rhea" id="RHEA:13985"/>
        <dbReference type="ChEBI" id="CHEBI:15378"/>
        <dbReference type="ChEBI" id="CHEBI:30616"/>
        <dbReference type="ChEBI" id="CHEBI:57476"/>
        <dbReference type="ChEBI" id="CHEBI:57590"/>
        <dbReference type="ChEBI" id="CHEBI:456216"/>
        <dbReference type="EC" id="2.7.1.39"/>
    </reaction>
</comment>
<dbReference type="GO" id="GO:0005524">
    <property type="term" value="F:ATP binding"/>
    <property type="evidence" value="ECO:0007669"/>
    <property type="project" value="UniProtKB-UniRule"/>
</dbReference>
<dbReference type="SUPFAM" id="SSF55060">
    <property type="entry name" value="GHMP Kinase, C-terminal domain"/>
    <property type="match status" value="1"/>
</dbReference>
<dbReference type="GO" id="GO:0005737">
    <property type="term" value="C:cytoplasm"/>
    <property type="evidence" value="ECO:0007669"/>
    <property type="project" value="UniProtKB-SubCell"/>
</dbReference>
<comment type="caution">
    <text evidence="15">The sequence shown here is derived from an EMBL/GenBank/DDBJ whole genome shotgun (WGS) entry which is preliminary data.</text>
</comment>
<evidence type="ECO:0000256" key="3">
    <source>
        <dbReference type="ARBA" id="ARBA00012078"/>
    </source>
</evidence>
<evidence type="ECO:0000256" key="10">
    <source>
        <dbReference type="ARBA" id="ARBA00022840"/>
    </source>
</evidence>
<keyword evidence="6 13" id="KW-0808">Transferase</keyword>
<evidence type="ECO:0000313" key="15">
    <source>
        <dbReference type="EMBL" id="GLB47478.1"/>
    </source>
</evidence>
<dbReference type="GO" id="GO:0004413">
    <property type="term" value="F:homoserine kinase activity"/>
    <property type="evidence" value="ECO:0007669"/>
    <property type="project" value="UniProtKB-UniRule"/>
</dbReference>
<reference evidence="15" key="2">
    <citation type="journal article" date="2023" name="PLoS ONE">
        <title>Philodulcilactobacillus myokoensis gen. nov., sp. nov., a fructophilic, acidophilic, and agar-phobic lactic acid bacterium isolated from fermented vegetable extracts.</title>
        <authorList>
            <person name="Kouya T."/>
            <person name="Ishiyama Y."/>
            <person name="Ohashi S."/>
            <person name="Kumakubo R."/>
            <person name="Yamazaki T."/>
            <person name="Otaki T."/>
        </authorList>
    </citation>
    <scope>NUCLEOTIDE SEQUENCE</scope>
    <source>
        <strain evidence="15">WR16-4</strain>
    </source>
</reference>
<evidence type="ECO:0000256" key="6">
    <source>
        <dbReference type="ARBA" id="ARBA00022679"/>
    </source>
</evidence>
<feature type="binding site" evidence="13">
    <location>
        <begin position="82"/>
        <end position="92"/>
    </location>
    <ligand>
        <name>ATP</name>
        <dbReference type="ChEBI" id="CHEBI:30616"/>
    </ligand>
</feature>
<evidence type="ECO:0000256" key="12">
    <source>
        <dbReference type="ARBA" id="ARBA00049954"/>
    </source>
</evidence>
<dbReference type="AlphaFoldDB" id="A0A9W6B2M5"/>
<comment type="similarity">
    <text evidence="2 13">Belongs to the GHMP kinase family. Homoserine kinase subfamily.</text>
</comment>
<accession>A0A9W6B2M5</accession>
<comment type="function">
    <text evidence="12 13">Catalyzes the ATP-dependent phosphorylation of L-homoserine to L-homoserine phosphate.</text>
</comment>
<dbReference type="PANTHER" id="PTHR20861">
    <property type="entry name" value="HOMOSERINE/4-DIPHOSPHOCYTIDYL-2-C-METHYL-D-ERYTHRITOL KINASE"/>
    <property type="match status" value="1"/>
</dbReference>
<dbReference type="HAMAP" id="MF_00384">
    <property type="entry name" value="Homoser_kinase"/>
    <property type="match status" value="1"/>
</dbReference>
<keyword evidence="16" id="KW-1185">Reference proteome</keyword>
<dbReference type="Gene3D" id="3.30.230.10">
    <property type="match status" value="1"/>
</dbReference>
<dbReference type="InterPro" id="IPR036554">
    <property type="entry name" value="GHMP_kinase_C_sf"/>
</dbReference>
<comment type="pathway">
    <text evidence="1 13">Amino-acid biosynthesis; L-threonine biosynthesis; L-threonine from L-aspartate: step 4/5.</text>
</comment>
<keyword evidence="9 13" id="KW-0418">Kinase</keyword>
<evidence type="ECO:0000256" key="13">
    <source>
        <dbReference type="HAMAP-Rule" id="MF_00384"/>
    </source>
</evidence>
<organism evidence="15 16">
    <name type="scientific">Philodulcilactobacillus myokoensis</name>
    <dbReference type="NCBI Taxonomy" id="2929573"/>
    <lineage>
        <taxon>Bacteria</taxon>
        <taxon>Bacillati</taxon>
        <taxon>Bacillota</taxon>
        <taxon>Bacilli</taxon>
        <taxon>Lactobacillales</taxon>
        <taxon>Lactobacillaceae</taxon>
        <taxon>Philodulcilactobacillus</taxon>
    </lineage>
</organism>
<feature type="domain" description="GHMP kinase N-terminal" evidence="14">
    <location>
        <begin position="53"/>
        <end position="135"/>
    </location>
</feature>
<reference evidence="15" key="1">
    <citation type="submission" date="2022-07" db="EMBL/GenBank/DDBJ databases">
        <authorList>
            <person name="Kouya T."/>
            <person name="Ishiyama Y."/>
        </authorList>
    </citation>
    <scope>NUCLEOTIDE SEQUENCE</scope>
    <source>
        <strain evidence="15">WR16-4</strain>
    </source>
</reference>
<keyword evidence="10 13" id="KW-0067">ATP-binding</keyword>
<sequence length="296" mass="33224">MIKIKVPATSANLSVGFDCMGMAVNQYAYFTFQNNSKWLTINGCPKKFQNENNLVYKAFIKGCRVLKQPVPNVKITIQTEVPVSRGLGSSATCIVGGLKGAFEWFHHPISKQKLTQLAATMEGHPDNVAPAIYGGVCMAFNNQNDQVHVVKYPVNSIWKFLAIVPDFKISTQEARTVLPEQLSYQDATFQISHCLLMTHAIQGKRFSTLKEAMQDQMHEPFRKHLIKGYDQVKTITDQMHGILYISGSGSTLMLITNNVNDRQKIAKTIQNQFKKWQVKPISIDSNGIQSEVDINE</sequence>
<dbReference type="EMBL" id="BRPL01000004">
    <property type="protein sequence ID" value="GLB47478.1"/>
    <property type="molecule type" value="Genomic_DNA"/>
</dbReference>
<evidence type="ECO:0000256" key="9">
    <source>
        <dbReference type="ARBA" id="ARBA00022777"/>
    </source>
</evidence>
<evidence type="ECO:0000313" key="16">
    <source>
        <dbReference type="Proteomes" id="UP001144204"/>
    </source>
</evidence>
<keyword evidence="13" id="KW-0963">Cytoplasm</keyword>
<dbReference type="PIRSF" id="PIRSF000676">
    <property type="entry name" value="Homoser_kin"/>
    <property type="match status" value="1"/>
</dbReference>
<dbReference type="InterPro" id="IPR006204">
    <property type="entry name" value="GHMP_kinase_N_dom"/>
</dbReference>
<keyword evidence="5 13" id="KW-0028">Amino-acid biosynthesis</keyword>
<dbReference type="Pfam" id="PF00288">
    <property type="entry name" value="GHMP_kinases_N"/>
    <property type="match status" value="1"/>
</dbReference>
<evidence type="ECO:0000256" key="5">
    <source>
        <dbReference type="ARBA" id="ARBA00022605"/>
    </source>
</evidence>
<dbReference type="InterPro" id="IPR006203">
    <property type="entry name" value="GHMP_knse_ATP-bd_CS"/>
</dbReference>
<proteinExistence type="inferred from homology"/>
<dbReference type="InterPro" id="IPR020568">
    <property type="entry name" value="Ribosomal_Su5_D2-typ_SF"/>
</dbReference>
<dbReference type="PRINTS" id="PR00958">
    <property type="entry name" value="HOMSERKINASE"/>
</dbReference>
<evidence type="ECO:0000256" key="8">
    <source>
        <dbReference type="ARBA" id="ARBA00022741"/>
    </source>
</evidence>
<keyword evidence="7 13" id="KW-0791">Threonine biosynthesis</keyword>
<evidence type="ECO:0000256" key="7">
    <source>
        <dbReference type="ARBA" id="ARBA00022697"/>
    </source>
</evidence>
<dbReference type="InterPro" id="IPR000870">
    <property type="entry name" value="Homoserine_kinase"/>
</dbReference>
<dbReference type="SUPFAM" id="SSF54211">
    <property type="entry name" value="Ribosomal protein S5 domain 2-like"/>
    <property type="match status" value="1"/>
</dbReference>
<evidence type="ECO:0000256" key="1">
    <source>
        <dbReference type="ARBA" id="ARBA00005015"/>
    </source>
</evidence>
<dbReference type="NCBIfam" id="TIGR00191">
    <property type="entry name" value="thrB"/>
    <property type="match status" value="1"/>
</dbReference>
<dbReference type="RefSeq" id="WP_286137016.1">
    <property type="nucleotide sequence ID" value="NZ_BRPL01000004.1"/>
</dbReference>
<comment type="subcellular location">
    <subcellularLocation>
        <location evidence="13">Cytoplasm</location>
    </subcellularLocation>
</comment>
<dbReference type="GO" id="GO:0009088">
    <property type="term" value="P:threonine biosynthetic process"/>
    <property type="evidence" value="ECO:0007669"/>
    <property type="project" value="UniProtKB-UniRule"/>
</dbReference>
<evidence type="ECO:0000256" key="2">
    <source>
        <dbReference type="ARBA" id="ARBA00007370"/>
    </source>
</evidence>